<evidence type="ECO:0000313" key="2">
    <source>
        <dbReference type="Proteomes" id="UP001303222"/>
    </source>
</evidence>
<proteinExistence type="predicted"/>
<feature type="non-terminal residue" evidence="1">
    <location>
        <position position="70"/>
    </location>
</feature>
<feature type="non-terminal residue" evidence="1">
    <location>
        <position position="1"/>
    </location>
</feature>
<evidence type="ECO:0000313" key="1">
    <source>
        <dbReference type="EMBL" id="KAK3948100.1"/>
    </source>
</evidence>
<dbReference type="EMBL" id="MU859285">
    <property type="protein sequence ID" value="KAK3948100.1"/>
    <property type="molecule type" value="Genomic_DNA"/>
</dbReference>
<name>A0AAN6NLJ0_9PEZI</name>
<reference evidence="1" key="2">
    <citation type="submission" date="2023-06" db="EMBL/GenBank/DDBJ databases">
        <authorList>
            <consortium name="Lawrence Berkeley National Laboratory"/>
            <person name="Mondo S.J."/>
            <person name="Hensen N."/>
            <person name="Bonometti L."/>
            <person name="Westerberg I."/>
            <person name="Brannstrom I.O."/>
            <person name="Guillou S."/>
            <person name="Cros-Aarteil S."/>
            <person name="Calhoun S."/>
            <person name="Haridas S."/>
            <person name="Kuo A."/>
            <person name="Pangilinan J."/>
            <person name="Riley R."/>
            <person name="Labutti K."/>
            <person name="Andreopoulos B."/>
            <person name="Lipzen A."/>
            <person name="Chen C."/>
            <person name="Yanf M."/>
            <person name="Daum C."/>
            <person name="Ng V."/>
            <person name="Clum A."/>
            <person name="Steindorff A."/>
            <person name="Ohm R."/>
            <person name="Martin F."/>
            <person name="Silar P."/>
            <person name="Natvig D."/>
            <person name="Lalanne C."/>
            <person name="Gautier V."/>
            <person name="Ament-Velasquez S.L."/>
            <person name="Kruys A."/>
            <person name="Hutchinson M.I."/>
            <person name="Powell A.J."/>
            <person name="Barry K."/>
            <person name="Miller A.N."/>
            <person name="Grigoriev I.V."/>
            <person name="Debuchy R."/>
            <person name="Gladieux P."/>
            <person name="Thoren M.H."/>
            <person name="Johannesson H."/>
        </authorList>
    </citation>
    <scope>NUCLEOTIDE SEQUENCE</scope>
    <source>
        <strain evidence="1">CBS 626.80</strain>
    </source>
</reference>
<dbReference type="AlphaFoldDB" id="A0AAN6NLJ0"/>
<organism evidence="1 2">
    <name type="scientific">Pseudoneurospora amorphoporcata</name>
    <dbReference type="NCBI Taxonomy" id="241081"/>
    <lineage>
        <taxon>Eukaryota</taxon>
        <taxon>Fungi</taxon>
        <taxon>Dikarya</taxon>
        <taxon>Ascomycota</taxon>
        <taxon>Pezizomycotina</taxon>
        <taxon>Sordariomycetes</taxon>
        <taxon>Sordariomycetidae</taxon>
        <taxon>Sordariales</taxon>
        <taxon>Sordariaceae</taxon>
        <taxon>Pseudoneurospora</taxon>
    </lineage>
</organism>
<reference evidence="1" key="1">
    <citation type="journal article" date="2023" name="Mol. Phylogenet. Evol.">
        <title>Genome-scale phylogeny and comparative genomics of the fungal order Sordariales.</title>
        <authorList>
            <person name="Hensen N."/>
            <person name="Bonometti L."/>
            <person name="Westerberg I."/>
            <person name="Brannstrom I.O."/>
            <person name="Guillou S."/>
            <person name="Cros-Aarteil S."/>
            <person name="Calhoun S."/>
            <person name="Haridas S."/>
            <person name="Kuo A."/>
            <person name="Mondo S."/>
            <person name="Pangilinan J."/>
            <person name="Riley R."/>
            <person name="LaButti K."/>
            <person name="Andreopoulos B."/>
            <person name="Lipzen A."/>
            <person name="Chen C."/>
            <person name="Yan M."/>
            <person name="Daum C."/>
            <person name="Ng V."/>
            <person name="Clum A."/>
            <person name="Steindorff A."/>
            <person name="Ohm R.A."/>
            <person name="Martin F."/>
            <person name="Silar P."/>
            <person name="Natvig D.O."/>
            <person name="Lalanne C."/>
            <person name="Gautier V."/>
            <person name="Ament-Velasquez S.L."/>
            <person name="Kruys A."/>
            <person name="Hutchinson M.I."/>
            <person name="Powell A.J."/>
            <person name="Barry K."/>
            <person name="Miller A.N."/>
            <person name="Grigoriev I.V."/>
            <person name="Debuchy R."/>
            <person name="Gladieux P."/>
            <person name="Hiltunen Thoren M."/>
            <person name="Johannesson H."/>
        </authorList>
    </citation>
    <scope>NUCLEOTIDE SEQUENCE</scope>
    <source>
        <strain evidence="1">CBS 626.80</strain>
    </source>
</reference>
<gene>
    <name evidence="1" type="ORF">QBC32DRAFT_195104</name>
</gene>
<protein>
    <submittedName>
        <fullName evidence="1">Uncharacterized protein</fullName>
    </submittedName>
</protein>
<dbReference type="Pfam" id="PF26639">
    <property type="entry name" value="Het-6_barrel"/>
    <property type="match status" value="1"/>
</dbReference>
<keyword evidence="2" id="KW-1185">Reference proteome</keyword>
<sequence>NHALITADLGYFGIPYTETRAGDVIGVALGCLSPIILRPLLPAENMFQVVRSCYFAGFFDGEAILDPVPA</sequence>
<accession>A0AAN6NLJ0</accession>
<dbReference type="Proteomes" id="UP001303222">
    <property type="component" value="Unassembled WGS sequence"/>
</dbReference>
<comment type="caution">
    <text evidence="1">The sequence shown here is derived from an EMBL/GenBank/DDBJ whole genome shotgun (WGS) entry which is preliminary data.</text>
</comment>